<feature type="region of interest" description="Disordered" evidence="2">
    <location>
        <begin position="681"/>
        <end position="702"/>
    </location>
</feature>
<dbReference type="Pfam" id="PF00787">
    <property type="entry name" value="PX"/>
    <property type="match status" value="1"/>
</dbReference>
<dbReference type="SMART" id="SM00593">
    <property type="entry name" value="RUN"/>
    <property type="match status" value="1"/>
</dbReference>
<sequence length="702" mass="80378">MTVISTSFTALQMMSAMVPGTYNVMNNEQSCHHTMERQKLLEDLLDAAKKCYVRFGGRAELATESDACVAQLCFILEVIFSHGLRTNCIEKVNLALKHVSALVSGSNAKSLNTIDAAFWPCIKDQLTWHEQERFSVLRKVRTDYGRGRAWLRAILNERSLERNLHTIINPDKLSPFYEEWAFLLDQEKCAALPNVAAGLSAILFAIRIDNEELDDNLKVKNSEKLNGEQSELIISIMPGSLNLKQGKVQKKVPTHIISFDNDSEEQGQFDVSTDVSTSINEHISFNNASILTKHSSSPSISEVQLDFDDSNAVANTSSTENEYGIVFINMKLTSISESLDEAKILTPVTDSDNLGLVPTSPLDQTFDDMLINLPNYLNETTDITEPAVEATEHLINLDDRRNTEDLDAETLRLKLLTMNELLEQAREDAMTSRLLLNRFQRQHQNFIEKHQLQLQTLNRENELLRQQLRKYVTAVQMLRKESDTTYSIKRDASPTRHNEAEQYEAKLIQVADMHAELMEFNAKLTLQLANRDKLIQILQTELKCLRGSFNEDDLPLESPCLIHIWIPSVFLTGQPSDIHHVYQIYIRIRDIEWNIYRRYAQFYEFHKELIKHDAIVTAYEFPPKKTIGNKDAKFVEERRQKLQEWLRRVVGRLTQCSMFSSNPSRQTLVSLLPFFGDRPNADNMNKNNTTKNALSSPQYMGL</sequence>
<dbReference type="InterPro" id="IPR036871">
    <property type="entry name" value="PX_dom_sf"/>
</dbReference>
<evidence type="ECO:0000256" key="2">
    <source>
        <dbReference type="SAM" id="MobiDB-lite"/>
    </source>
</evidence>
<feature type="domain" description="PX" evidence="3">
    <location>
        <begin position="560"/>
        <end position="682"/>
    </location>
</feature>
<dbReference type="EMBL" id="JACSDZ010000002">
    <property type="protein sequence ID" value="KAF7414190.1"/>
    <property type="molecule type" value="Genomic_DNA"/>
</dbReference>
<dbReference type="InterPro" id="IPR001683">
    <property type="entry name" value="PX_dom"/>
</dbReference>
<dbReference type="GO" id="GO:0035091">
    <property type="term" value="F:phosphatidylinositol binding"/>
    <property type="evidence" value="ECO:0007669"/>
    <property type="project" value="InterPro"/>
</dbReference>
<evidence type="ECO:0000259" key="3">
    <source>
        <dbReference type="PROSITE" id="PS50195"/>
    </source>
</evidence>
<proteinExistence type="predicted"/>
<evidence type="ECO:0000313" key="5">
    <source>
        <dbReference type="EMBL" id="KAF7414190.1"/>
    </source>
</evidence>
<dbReference type="InterPro" id="IPR047329">
    <property type="entry name" value="RUN_SNX29"/>
</dbReference>
<dbReference type="PANTHER" id="PTHR47194">
    <property type="entry name" value="SORTING NEXIN-29-RELATED"/>
    <property type="match status" value="1"/>
</dbReference>
<dbReference type="PROSITE" id="PS50826">
    <property type="entry name" value="RUN"/>
    <property type="match status" value="1"/>
</dbReference>
<dbReference type="SUPFAM" id="SSF140741">
    <property type="entry name" value="RUN domain-like"/>
    <property type="match status" value="1"/>
</dbReference>
<protein>
    <recommendedName>
        <fullName evidence="7">Sorting nexin-29</fullName>
    </recommendedName>
</protein>
<gene>
    <name evidence="5" type="ORF">HZH68_002679</name>
</gene>
<evidence type="ECO:0000256" key="1">
    <source>
        <dbReference type="SAM" id="Coils"/>
    </source>
</evidence>
<dbReference type="InterPro" id="IPR037213">
    <property type="entry name" value="Run_dom_sf"/>
</dbReference>
<dbReference type="InterPro" id="IPR004012">
    <property type="entry name" value="Run_dom"/>
</dbReference>
<dbReference type="PANTHER" id="PTHR47194:SF3">
    <property type="entry name" value="SORTING NEXIN 29"/>
    <property type="match status" value="1"/>
</dbReference>
<keyword evidence="6" id="KW-1185">Reference proteome</keyword>
<dbReference type="AlphaFoldDB" id="A0A834NMT4"/>
<dbReference type="InterPro" id="IPR037916">
    <property type="entry name" value="SNX29_PX"/>
</dbReference>
<dbReference type="Gene3D" id="3.30.1520.10">
    <property type="entry name" value="Phox-like domain"/>
    <property type="match status" value="1"/>
</dbReference>
<dbReference type="SMART" id="SM00312">
    <property type="entry name" value="PX"/>
    <property type="match status" value="1"/>
</dbReference>
<comment type="caution">
    <text evidence="5">The sequence shown here is derived from an EMBL/GenBank/DDBJ whole genome shotgun (WGS) entry which is preliminary data.</text>
</comment>
<dbReference type="Proteomes" id="UP000617340">
    <property type="component" value="Unassembled WGS sequence"/>
</dbReference>
<keyword evidence="1" id="KW-0175">Coiled coil</keyword>
<evidence type="ECO:0008006" key="7">
    <source>
        <dbReference type="Google" id="ProtNLM"/>
    </source>
</evidence>
<reference evidence="5" key="1">
    <citation type="journal article" date="2020" name="G3 (Bethesda)">
        <title>High-Quality Assemblies for Three Invasive Social Wasps from the &lt;i&gt;Vespula&lt;/i&gt; Genus.</title>
        <authorList>
            <person name="Harrop T.W.R."/>
            <person name="Guhlin J."/>
            <person name="McLaughlin G.M."/>
            <person name="Permina E."/>
            <person name="Stockwell P."/>
            <person name="Gilligan J."/>
            <person name="Le Lec M.F."/>
            <person name="Gruber M.A.M."/>
            <person name="Quinn O."/>
            <person name="Lovegrove M."/>
            <person name="Duncan E.J."/>
            <person name="Remnant E.J."/>
            <person name="Van Eeckhoven J."/>
            <person name="Graham B."/>
            <person name="Knapp R.A."/>
            <person name="Langford K.W."/>
            <person name="Kronenberg Z."/>
            <person name="Press M.O."/>
            <person name="Eacker S.M."/>
            <person name="Wilson-Rankin E.E."/>
            <person name="Purcell J."/>
            <person name="Lester P.J."/>
            <person name="Dearden P.K."/>
        </authorList>
    </citation>
    <scope>NUCLEOTIDE SEQUENCE</scope>
    <source>
        <strain evidence="5">Linc-1</strain>
    </source>
</reference>
<dbReference type="Pfam" id="PF02759">
    <property type="entry name" value="RUN"/>
    <property type="match status" value="1"/>
</dbReference>
<evidence type="ECO:0000259" key="4">
    <source>
        <dbReference type="PROSITE" id="PS50826"/>
    </source>
</evidence>
<dbReference type="CDD" id="cd07277">
    <property type="entry name" value="PX_RUN"/>
    <property type="match status" value="1"/>
</dbReference>
<evidence type="ECO:0000313" key="6">
    <source>
        <dbReference type="Proteomes" id="UP000617340"/>
    </source>
</evidence>
<feature type="domain" description="RUN" evidence="4">
    <location>
        <begin position="63"/>
        <end position="211"/>
    </location>
</feature>
<accession>A0A834NMT4</accession>
<dbReference type="CDD" id="cd17689">
    <property type="entry name" value="RUN_SNX29"/>
    <property type="match status" value="1"/>
</dbReference>
<dbReference type="Gene3D" id="1.20.58.900">
    <property type="match status" value="1"/>
</dbReference>
<dbReference type="PROSITE" id="PS50195">
    <property type="entry name" value="PX"/>
    <property type="match status" value="1"/>
</dbReference>
<organism evidence="5 6">
    <name type="scientific">Vespula germanica</name>
    <name type="common">German yellow jacket</name>
    <name type="synonym">Paravespula germanica</name>
    <dbReference type="NCBI Taxonomy" id="30212"/>
    <lineage>
        <taxon>Eukaryota</taxon>
        <taxon>Metazoa</taxon>
        <taxon>Ecdysozoa</taxon>
        <taxon>Arthropoda</taxon>
        <taxon>Hexapoda</taxon>
        <taxon>Insecta</taxon>
        <taxon>Pterygota</taxon>
        <taxon>Neoptera</taxon>
        <taxon>Endopterygota</taxon>
        <taxon>Hymenoptera</taxon>
        <taxon>Apocrita</taxon>
        <taxon>Aculeata</taxon>
        <taxon>Vespoidea</taxon>
        <taxon>Vespidae</taxon>
        <taxon>Vespinae</taxon>
        <taxon>Vespula</taxon>
    </lineage>
</organism>
<dbReference type="SUPFAM" id="SSF64268">
    <property type="entry name" value="PX domain"/>
    <property type="match status" value="1"/>
</dbReference>
<name>A0A834NMT4_VESGE</name>
<feature type="coiled-coil region" evidence="1">
    <location>
        <begin position="408"/>
        <end position="481"/>
    </location>
</feature>
<feature type="compositionally biased region" description="Polar residues" evidence="2">
    <location>
        <begin position="682"/>
        <end position="702"/>
    </location>
</feature>